<keyword evidence="5" id="KW-0598">Phosphotransferase system</keyword>
<dbReference type="Proteomes" id="UP000287872">
    <property type="component" value="Unassembled WGS sequence"/>
</dbReference>
<dbReference type="PROSITE" id="PS51350">
    <property type="entry name" value="PTS_HPR_DOM"/>
    <property type="match status" value="1"/>
</dbReference>
<keyword evidence="4" id="KW-0963">Cytoplasm</keyword>
<dbReference type="CDD" id="cd00367">
    <property type="entry name" value="PTS-HPr_like"/>
    <property type="match status" value="1"/>
</dbReference>
<dbReference type="PROSITE" id="PS00589">
    <property type="entry name" value="PTS_HPR_SER"/>
    <property type="match status" value="1"/>
</dbReference>
<accession>A0A401UTV3</accession>
<dbReference type="InterPro" id="IPR002114">
    <property type="entry name" value="PTS_HPr_Ser_P_site"/>
</dbReference>
<sequence>MYESEIVLMNEQGLHARPASIVAKKASKFTSHITLIKDDKEYNAKSIINILSMAASKGDKIKIVASGDDEKKAVEELKIVIEKEIVEL</sequence>
<dbReference type="PRINTS" id="PR00107">
    <property type="entry name" value="PHOSPHOCPHPR"/>
</dbReference>
<dbReference type="SUPFAM" id="SSF55594">
    <property type="entry name" value="HPr-like"/>
    <property type="match status" value="1"/>
</dbReference>
<organism evidence="7 8">
    <name type="scientific">Clostridium tagluense</name>
    <dbReference type="NCBI Taxonomy" id="360422"/>
    <lineage>
        <taxon>Bacteria</taxon>
        <taxon>Bacillati</taxon>
        <taxon>Bacillota</taxon>
        <taxon>Clostridia</taxon>
        <taxon>Eubacteriales</taxon>
        <taxon>Clostridiaceae</taxon>
        <taxon>Clostridium</taxon>
    </lineage>
</organism>
<evidence type="ECO:0000256" key="3">
    <source>
        <dbReference type="ARBA" id="ARBA00020422"/>
    </source>
</evidence>
<dbReference type="GO" id="GO:0009401">
    <property type="term" value="P:phosphoenolpyruvate-dependent sugar phosphotransferase system"/>
    <property type="evidence" value="ECO:0007669"/>
    <property type="project" value="UniProtKB-KW"/>
</dbReference>
<evidence type="ECO:0000259" key="6">
    <source>
        <dbReference type="PROSITE" id="PS51350"/>
    </source>
</evidence>
<dbReference type="PANTHER" id="PTHR33705:SF2">
    <property type="entry name" value="PHOSPHOCARRIER PROTEIN NPR"/>
    <property type="match status" value="1"/>
</dbReference>
<dbReference type="EMBL" id="BHYK01000048">
    <property type="protein sequence ID" value="GCD12975.1"/>
    <property type="molecule type" value="Genomic_DNA"/>
</dbReference>
<dbReference type="Pfam" id="PF00381">
    <property type="entry name" value="PTS-HPr"/>
    <property type="match status" value="1"/>
</dbReference>
<proteinExistence type="predicted"/>
<comment type="caution">
    <text evidence="7">The sequence shown here is derived from an EMBL/GenBank/DDBJ whole genome shotgun (WGS) entry which is preliminary data.</text>
</comment>
<keyword evidence="8" id="KW-1185">Reference proteome</keyword>
<feature type="domain" description="HPr" evidence="6">
    <location>
        <begin position="1"/>
        <end position="88"/>
    </location>
</feature>
<evidence type="ECO:0000256" key="2">
    <source>
        <dbReference type="ARBA" id="ARBA00004496"/>
    </source>
</evidence>
<comment type="function">
    <text evidence="1">General (non sugar-specific) component of the phosphoenolpyruvate-dependent sugar phosphotransferase system (sugar PTS). This major carbohydrate active-transport system catalyzes the phosphorylation of incoming sugar substrates concomitantly with their translocation across the cell membrane. The phosphoryl group from phosphoenolpyruvate (PEP) is transferred to the phosphoryl carrier protein HPr by enzyme I. Phospho-HPr then transfers it to the PTS EIIA domain.</text>
</comment>
<reference evidence="7 8" key="1">
    <citation type="submission" date="2018-11" db="EMBL/GenBank/DDBJ databases">
        <title>Genome sequencing and assembly of Clostridium tagluense strain A121.</title>
        <authorList>
            <person name="Murakami T."/>
            <person name="Segawa T."/>
            <person name="Shcherbakova V.A."/>
            <person name="Mori H."/>
            <person name="Yoshimura Y."/>
        </authorList>
    </citation>
    <scope>NUCLEOTIDE SEQUENCE [LARGE SCALE GENOMIC DNA]</scope>
    <source>
        <strain evidence="7 8">A121</strain>
    </source>
</reference>
<comment type="subcellular location">
    <subcellularLocation>
        <location evidence="2">Cytoplasm</location>
    </subcellularLocation>
</comment>
<dbReference type="OrthoDB" id="9809047at2"/>
<name>A0A401UTV3_9CLOT</name>
<evidence type="ECO:0000256" key="4">
    <source>
        <dbReference type="ARBA" id="ARBA00022490"/>
    </source>
</evidence>
<dbReference type="InterPro" id="IPR035895">
    <property type="entry name" value="HPr-like_sf"/>
</dbReference>
<dbReference type="InterPro" id="IPR050399">
    <property type="entry name" value="HPr"/>
</dbReference>
<evidence type="ECO:0000256" key="1">
    <source>
        <dbReference type="ARBA" id="ARBA00003681"/>
    </source>
</evidence>
<dbReference type="AlphaFoldDB" id="A0A401UTV3"/>
<evidence type="ECO:0000256" key="5">
    <source>
        <dbReference type="ARBA" id="ARBA00022683"/>
    </source>
</evidence>
<dbReference type="GO" id="GO:0005737">
    <property type="term" value="C:cytoplasm"/>
    <property type="evidence" value="ECO:0007669"/>
    <property type="project" value="UniProtKB-SubCell"/>
</dbReference>
<gene>
    <name evidence="7" type="ORF">Ctaglu_45980</name>
</gene>
<dbReference type="InterPro" id="IPR000032">
    <property type="entry name" value="HPr-like"/>
</dbReference>
<dbReference type="Gene3D" id="3.30.1340.10">
    <property type="entry name" value="HPr-like"/>
    <property type="match status" value="1"/>
</dbReference>
<protein>
    <recommendedName>
        <fullName evidence="3">Phosphocarrier protein HPr</fullName>
    </recommendedName>
</protein>
<dbReference type="PANTHER" id="PTHR33705">
    <property type="entry name" value="PHOSPHOCARRIER PROTEIN HPR"/>
    <property type="match status" value="1"/>
</dbReference>
<evidence type="ECO:0000313" key="7">
    <source>
        <dbReference type="EMBL" id="GCD12975.1"/>
    </source>
</evidence>
<evidence type="ECO:0000313" key="8">
    <source>
        <dbReference type="Proteomes" id="UP000287872"/>
    </source>
</evidence>
<dbReference type="NCBIfam" id="TIGR01003">
    <property type="entry name" value="PTS_HPr_family"/>
    <property type="match status" value="1"/>
</dbReference>
<dbReference type="InterPro" id="IPR001020">
    <property type="entry name" value="PTS_HPr_His_P_site"/>
</dbReference>
<dbReference type="RefSeq" id="WP_125006098.1">
    <property type="nucleotide sequence ID" value="NZ_BHYK01000048.1"/>
</dbReference>
<dbReference type="PROSITE" id="PS00369">
    <property type="entry name" value="PTS_HPR_HIS"/>
    <property type="match status" value="1"/>
</dbReference>